<protein>
    <submittedName>
        <fullName evidence="1">SAP domain-containing protein</fullName>
    </submittedName>
</protein>
<sequence length="66" mass="7811">MPTIKDIQSIAKNRSIQLPKKIRKANMIHILQEKEGNSPCYSKQECTNKICLWYIDCQKEFNKNKK</sequence>
<comment type="caution">
    <text evidence="1">The sequence shown here is derived from an EMBL/GenBank/DDBJ whole genome shotgun (WGS) entry which is preliminary data.</text>
</comment>
<proteinExistence type="predicted"/>
<dbReference type="Proteomes" id="UP000286147">
    <property type="component" value="Unassembled WGS sequence"/>
</dbReference>
<accession>A0A412CBK6</accession>
<evidence type="ECO:0000313" key="1">
    <source>
        <dbReference type="EMBL" id="RGQ76852.1"/>
    </source>
</evidence>
<dbReference type="EMBL" id="QRTP01000053">
    <property type="protein sequence ID" value="RGQ76852.1"/>
    <property type="molecule type" value="Genomic_DNA"/>
</dbReference>
<organism evidence="1 2">
    <name type="scientific">Megamonas rupellensis</name>
    <dbReference type="NCBI Taxonomy" id="491921"/>
    <lineage>
        <taxon>Bacteria</taxon>
        <taxon>Bacillati</taxon>
        <taxon>Bacillota</taxon>
        <taxon>Negativicutes</taxon>
        <taxon>Selenomonadales</taxon>
        <taxon>Selenomonadaceae</taxon>
        <taxon>Megamonas</taxon>
    </lineage>
</organism>
<reference evidence="1 2" key="1">
    <citation type="submission" date="2018-08" db="EMBL/GenBank/DDBJ databases">
        <title>A genome reference for cultivated species of the human gut microbiota.</title>
        <authorList>
            <person name="Zou Y."/>
            <person name="Xue W."/>
            <person name="Luo G."/>
        </authorList>
    </citation>
    <scope>NUCLEOTIDE SEQUENCE [LARGE SCALE GENOMIC DNA]</scope>
    <source>
        <strain evidence="1 2">AF27-12</strain>
    </source>
</reference>
<dbReference type="RefSeq" id="WP_118036658.1">
    <property type="nucleotide sequence ID" value="NZ_QRTP01000053.1"/>
</dbReference>
<dbReference type="AlphaFoldDB" id="A0A412CBK6"/>
<gene>
    <name evidence="1" type="ORF">DWY77_11780</name>
</gene>
<evidence type="ECO:0000313" key="2">
    <source>
        <dbReference type="Proteomes" id="UP000286147"/>
    </source>
</evidence>
<name>A0A412CBK6_9FIRM</name>